<feature type="repeat" description="PPR" evidence="3">
    <location>
        <begin position="493"/>
        <end position="527"/>
    </location>
</feature>
<organism evidence="4 5">
    <name type="scientific">Oldenlandia corymbosa var. corymbosa</name>
    <dbReference type="NCBI Taxonomy" id="529605"/>
    <lineage>
        <taxon>Eukaryota</taxon>
        <taxon>Viridiplantae</taxon>
        <taxon>Streptophyta</taxon>
        <taxon>Embryophyta</taxon>
        <taxon>Tracheophyta</taxon>
        <taxon>Spermatophyta</taxon>
        <taxon>Magnoliopsida</taxon>
        <taxon>eudicotyledons</taxon>
        <taxon>Gunneridae</taxon>
        <taxon>Pentapetalae</taxon>
        <taxon>asterids</taxon>
        <taxon>lamiids</taxon>
        <taxon>Gentianales</taxon>
        <taxon>Rubiaceae</taxon>
        <taxon>Rubioideae</taxon>
        <taxon>Spermacoceae</taxon>
        <taxon>Hedyotis-Oldenlandia complex</taxon>
        <taxon>Oldenlandia</taxon>
    </lineage>
</organism>
<evidence type="ECO:0000256" key="3">
    <source>
        <dbReference type="PROSITE-ProRule" id="PRU00708"/>
    </source>
</evidence>
<dbReference type="Pfam" id="PF12854">
    <property type="entry name" value="PPR_1"/>
    <property type="match status" value="1"/>
</dbReference>
<feature type="repeat" description="PPR" evidence="3">
    <location>
        <begin position="423"/>
        <end position="457"/>
    </location>
</feature>
<dbReference type="PANTHER" id="PTHR47447:SF28">
    <property type="entry name" value="PENTACOTRIPEPTIDE-REPEAT REGION OF PRORP DOMAIN-CONTAINING PROTEIN"/>
    <property type="match status" value="1"/>
</dbReference>
<dbReference type="NCBIfam" id="TIGR00756">
    <property type="entry name" value="PPR"/>
    <property type="match status" value="7"/>
</dbReference>
<dbReference type="PANTHER" id="PTHR47447">
    <property type="entry name" value="OS03G0856100 PROTEIN"/>
    <property type="match status" value="1"/>
</dbReference>
<feature type="repeat" description="PPR" evidence="3">
    <location>
        <begin position="318"/>
        <end position="352"/>
    </location>
</feature>
<comment type="similarity">
    <text evidence="1">Belongs to the PPR family. P subfamily.</text>
</comment>
<evidence type="ECO:0000256" key="2">
    <source>
        <dbReference type="ARBA" id="ARBA00022737"/>
    </source>
</evidence>
<dbReference type="Pfam" id="PF13041">
    <property type="entry name" value="PPR_2"/>
    <property type="match status" value="2"/>
</dbReference>
<dbReference type="Proteomes" id="UP001161247">
    <property type="component" value="Chromosome 9"/>
</dbReference>
<dbReference type="InterPro" id="IPR002885">
    <property type="entry name" value="PPR_rpt"/>
</dbReference>
<reference evidence="4" key="1">
    <citation type="submission" date="2023-03" db="EMBL/GenBank/DDBJ databases">
        <authorList>
            <person name="Julca I."/>
        </authorList>
    </citation>
    <scope>NUCLEOTIDE SEQUENCE</scope>
</reference>
<evidence type="ECO:0000313" key="4">
    <source>
        <dbReference type="EMBL" id="CAI9118414.1"/>
    </source>
</evidence>
<evidence type="ECO:0000313" key="5">
    <source>
        <dbReference type="Proteomes" id="UP001161247"/>
    </source>
</evidence>
<evidence type="ECO:0000256" key="1">
    <source>
        <dbReference type="ARBA" id="ARBA00007626"/>
    </source>
</evidence>
<protein>
    <submittedName>
        <fullName evidence="4">OLC1v1019982C1</fullName>
    </submittedName>
</protein>
<feature type="repeat" description="PPR" evidence="3">
    <location>
        <begin position="283"/>
        <end position="317"/>
    </location>
</feature>
<name>A0AAV1EFG2_OLDCO</name>
<proteinExistence type="inferred from homology"/>
<keyword evidence="5" id="KW-1185">Reference proteome</keyword>
<accession>A0AAV1EFG2</accession>
<feature type="repeat" description="PPR" evidence="3">
    <location>
        <begin position="353"/>
        <end position="387"/>
    </location>
</feature>
<dbReference type="SUPFAM" id="SSF48452">
    <property type="entry name" value="TPR-like"/>
    <property type="match status" value="1"/>
</dbReference>
<dbReference type="EMBL" id="OX459126">
    <property type="protein sequence ID" value="CAI9118414.1"/>
    <property type="molecule type" value="Genomic_DNA"/>
</dbReference>
<keyword evidence="2" id="KW-0677">Repeat</keyword>
<dbReference type="Pfam" id="PF01535">
    <property type="entry name" value="PPR"/>
    <property type="match status" value="2"/>
</dbReference>
<dbReference type="PROSITE" id="PS51375">
    <property type="entry name" value="PPR"/>
    <property type="match status" value="6"/>
</dbReference>
<feature type="repeat" description="PPR" evidence="3">
    <location>
        <begin position="388"/>
        <end position="422"/>
    </location>
</feature>
<dbReference type="Pfam" id="PF13812">
    <property type="entry name" value="PPR_3"/>
    <property type="match status" value="1"/>
</dbReference>
<dbReference type="SUPFAM" id="SSF81901">
    <property type="entry name" value="HCP-like"/>
    <property type="match status" value="1"/>
</dbReference>
<dbReference type="Gene3D" id="1.25.40.10">
    <property type="entry name" value="Tetratricopeptide repeat domain"/>
    <property type="match status" value="3"/>
</dbReference>
<dbReference type="InterPro" id="IPR011990">
    <property type="entry name" value="TPR-like_helical_dom_sf"/>
</dbReference>
<sequence>MQSRLKLLQYICHYGNRRGLDKCTTDVRFLSQGSSLLSSSFVAESRQADDSPHATESPELPDWVKSASLAGSAANEVNEDDDFVLPSLTNWIVGYRTHPTGVDLERETGDLLNTEVDQIGKVLKNKFESLDAVVESLTSCGVEVTDNLVRQILQRFSCEWVPCLGFSKWAKSQRGFQFSPELYNLMVDVMGKSRKFDRMFELVEEMKQLDGYITRDTMIKVIRRLAKAGKFDEAITVFRGLEQFGLSKDINNLNILIHALIKNQGIELAEKVYLEFKDIIPPNVYTFNILAHGWCKIRKLKKAKETVEEMKRFGFNPDAVTCTSFIEAHCREKDFRKVEDMLKYMEKNGLVPSVTTYTIMITAFGKAKEINRALEAYEKMKKQGCIPDSELYGALIQALSRSGRWKDARELFEDMGKQGVNPDRLAYNTMIAAAVFDSREEDALMLLKRMEESRCKPNIETYTPLLKMCCKLKRMKVLSFLLSHMFSNNVSLTFGTYDLLITGLCRSGHVDRACTLFEELVHKGFAPTDSMYGKLLKGLEKKGLNKEIRKIKELMQRAKQRASVDSRKSFVQVQE</sequence>
<gene>
    <name evidence="4" type="ORF">OLC1_LOCUS24287</name>
</gene>
<dbReference type="AlphaFoldDB" id="A0AAV1EFG2"/>